<reference evidence="2 3" key="1">
    <citation type="submission" date="2015-01" db="EMBL/GenBank/DDBJ databases">
        <title>Enhanced salinomycin production by adjusting the supply of polyketide extender units in Streptomyce albus DSM 41398.</title>
        <authorList>
            <person name="Lu C."/>
        </authorList>
    </citation>
    <scope>NUCLEOTIDE SEQUENCE [LARGE SCALE GENOMIC DNA]</scope>
    <source>
        <strain evidence="3">ATCC 21838 / DSM 41398 / FERM P-419 / JCM 4703 / NBRC 107858</strain>
    </source>
</reference>
<gene>
    <name evidence="2" type="ORF">SLNWT_3098</name>
</gene>
<name>A0A0B5EPI5_STRA4</name>
<feature type="region of interest" description="Disordered" evidence="1">
    <location>
        <begin position="22"/>
        <end position="44"/>
    </location>
</feature>
<dbReference type="Proteomes" id="UP000031523">
    <property type="component" value="Chromosome"/>
</dbReference>
<evidence type="ECO:0000313" key="2">
    <source>
        <dbReference type="EMBL" id="AJE83474.1"/>
    </source>
</evidence>
<sequence>MNVLDPGPGSWLQGRFLHLSKQEDNQSATGFPCGTSRGRDERPVPARGFRVRRCERRWFGGELARSPFG</sequence>
<dbReference type="AlphaFoldDB" id="A0A0B5EPI5"/>
<evidence type="ECO:0000313" key="3">
    <source>
        <dbReference type="Proteomes" id="UP000031523"/>
    </source>
</evidence>
<accession>A0A0B5EPI5</accession>
<evidence type="ECO:0000256" key="1">
    <source>
        <dbReference type="SAM" id="MobiDB-lite"/>
    </source>
</evidence>
<keyword evidence="3" id="KW-1185">Reference proteome</keyword>
<proteinExistence type="predicted"/>
<protein>
    <submittedName>
        <fullName evidence="2">Uncharacterized protein</fullName>
    </submittedName>
</protein>
<dbReference type="KEGG" id="sals:SLNWT_3098"/>
<organism evidence="2 3">
    <name type="scientific">Streptomyces albus (strain ATCC 21838 / DSM 41398 / FERM P-419 / JCM 4703 / NBRC 107858)</name>
    <dbReference type="NCBI Taxonomy" id="1081613"/>
    <lineage>
        <taxon>Bacteria</taxon>
        <taxon>Bacillati</taxon>
        <taxon>Actinomycetota</taxon>
        <taxon>Actinomycetes</taxon>
        <taxon>Kitasatosporales</taxon>
        <taxon>Streptomycetaceae</taxon>
        <taxon>Streptomyces</taxon>
    </lineage>
</organism>
<dbReference type="EMBL" id="CP010519">
    <property type="protein sequence ID" value="AJE83474.1"/>
    <property type="molecule type" value="Genomic_DNA"/>
</dbReference>